<dbReference type="AlphaFoldDB" id="A0A0F9ABS3"/>
<sequence>KQAYHMLAKALVYAKEKYPKSVIWKGDKKPTKHRVMFKNGTGILCYAAGETGEGLRGFTIKKLMSDEGSRMSEEYFIAVSPMMSVIGGSRDIASTPAGKLHSDGSEKYFYKCSKDKEFKRFYVSAEDCPRHKSEFLSSEKERLSKLAYAQEYLAIFTDELKRLFSPELIAEICVLEQSDHINKSGRYYLGVDVAGLGEDECSYEVLEIMNSKMIEQRANFTEKRNLTVDTSREIFSMNQTFNFKKIGVDDAGVGFGVWSELMTDDRTKRKTEALNNASRIIDKDGLRHKKILKEEMYINLQILMETNQIKLLNNDEVKASLASIQHDEGRIFGSNSHITEGIIRAAWLAEKEKGLNIFARRF</sequence>
<evidence type="ECO:0000313" key="1">
    <source>
        <dbReference type="EMBL" id="KKL06890.1"/>
    </source>
</evidence>
<gene>
    <name evidence="1" type="ORF">LCGC14_2591500</name>
</gene>
<name>A0A0F9ABS3_9ZZZZ</name>
<organism evidence="1">
    <name type="scientific">marine sediment metagenome</name>
    <dbReference type="NCBI Taxonomy" id="412755"/>
    <lineage>
        <taxon>unclassified sequences</taxon>
        <taxon>metagenomes</taxon>
        <taxon>ecological metagenomes</taxon>
    </lineage>
</organism>
<dbReference type="InterPro" id="IPR027417">
    <property type="entry name" value="P-loop_NTPase"/>
</dbReference>
<feature type="non-terminal residue" evidence="1">
    <location>
        <position position="1"/>
    </location>
</feature>
<protein>
    <recommendedName>
        <fullName evidence="2">Terminase large subunit gp17-like C-terminal domain-containing protein</fullName>
    </recommendedName>
</protein>
<comment type="caution">
    <text evidence="1">The sequence shown here is derived from an EMBL/GenBank/DDBJ whole genome shotgun (WGS) entry which is preliminary data.</text>
</comment>
<reference evidence="1" key="1">
    <citation type="journal article" date="2015" name="Nature">
        <title>Complex archaea that bridge the gap between prokaryotes and eukaryotes.</title>
        <authorList>
            <person name="Spang A."/>
            <person name="Saw J.H."/>
            <person name="Jorgensen S.L."/>
            <person name="Zaremba-Niedzwiedzka K."/>
            <person name="Martijn J."/>
            <person name="Lind A.E."/>
            <person name="van Eijk R."/>
            <person name="Schleper C."/>
            <person name="Guy L."/>
            <person name="Ettema T.J."/>
        </authorList>
    </citation>
    <scope>NUCLEOTIDE SEQUENCE</scope>
</reference>
<accession>A0A0F9ABS3</accession>
<evidence type="ECO:0008006" key="2">
    <source>
        <dbReference type="Google" id="ProtNLM"/>
    </source>
</evidence>
<dbReference type="Gene3D" id="3.30.420.240">
    <property type="match status" value="1"/>
</dbReference>
<proteinExistence type="predicted"/>
<dbReference type="Gene3D" id="3.40.50.300">
    <property type="entry name" value="P-loop containing nucleotide triphosphate hydrolases"/>
    <property type="match status" value="1"/>
</dbReference>
<dbReference type="EMBL" id="LAZR01043514">
    <property type="protein sequence ID" value="KKL06890.1"/>
    <property type="molecule type" value="Genomic_DNA"/>
</dbReference>